<dbReference type="EMBL" id="ACPB03012369">
    <property type="status" value="NOT_ANNOTATED_CDS"/>
    <property type="molecule type" value="Genomic_DNA"/>
</dbReference>
<dbReference type="PANTHER" id="PTHR10353:SF36">
    <property type="entry name" value="LP05116P"/>
    <property type="match status" value="1"/>
</dbReference>
<dbReference type="AlphaFoldDB" id="T1IGN2"/>
<evidence type="ECO:0000313" key="6">
    <source>
        <dbReference type="Proteomes" id="UP000015103"/>
    </source>
</evidence>
<dbReference type="InterPro" id="IPR001360">
    <property type="entry name" value="Glyco_hydro_1"/>
</dbReference>
<comment type="similarity">
    <text evidence="1 4">Belongs to the glycosyl hydrolase 1 family.</text>
</comment>
<dbReference type="Gene3D" id="3.20.20.80">
    <property type="entry name" value="Glycosidases"/>
    <property type="match status" value="2"/>
</dbReference>
<evidence type="ECO:0000313" key="5">
    <source>
        <dbReference type="EnsemblMetazoa" id="RPRC015451-PA"/>
    </source>
</evidence>
<dbReference type="STRING" id="13249.T1IGN2"/>
<dbReference type="InterPro" id="IPR017853">
    <property type="entry name" value="GH"/>
</dbReference>
<dbReference type="GO" id="GO:0004553">
    <property type="term" value="F:hydrolase activity, hydrolyzing O-glycosyl compounds"/>
    <property type="evidence" value="ECO:0007669"/>
    <property type="project" value="InterPro"/>
</dbReference>
<dbReference type="Pfam" id="PF00232">
    <property type="entry name" value="Glyco_hydro_1"/>
    <property type="match status" value="2"/>
</dbReference>
<dbReference type="PANTHER" id="PTHR10353">
    <property type="entry name" value="GLYCOSYL HYDROLASE"/>
    <property type="match status" value="1"/>
</dbReference>
<keyword evidence="6" id="KW-1185">Reference proteome</keyword>
<reference evidence="5" key="1">
    <citation type="submission" date="2015-05" db="UniProtKB">
        <authorList>
            <consortium name="EnsemblMetazoa"/>
        </authorList>
    </citation>
    <scope>IDENTIFICATION</scope>
</reference>
<evidence type="ECO:0000256" key="2">
    <source>
        <dbReference type="ARBA" id="ARBA00022801"/>
    </source>
</evidence>
<dbReference type="VEuPathDB" id="VectorBase:RPRC015451"/>
<protein>
    <submittedName>
        <fullName evidence="5">Uncharacterized protein</fullName>
    </submittedName>
</protein>
<dbReference type="EMBL" id="ACPB03012368">
    <property type="status" value="NOT_ANNOTATED_CDS"/>
    <property type="molecule type" value="Genomic_DNA"/>
</dbReference>
<dbReference type="EnsemblMetazoa" id="RPRC015451-RA">
    <property type="protein sequence ID" value="RPRC015451-PA"/>
    <property type="gene ID" value="RPRC015451"/>
</dbReference>
<dbReference type="SUPFAM" id="SSF51445">
    <property type="entry name" value="(Trans)glycosidases"/>
    <property type="match status" value="1"/>
</dbReference>
<evidence type="ECO:0000256" key="3">
    <source>
        <dbReference type="ARBA" id="ARBA00023295"/>
    </source>
</evidence>
<dbReference type="eggNOG" id="KOG0135">
    <property type="taxonomic scope" value="Eukaryota"/>
</dbReference>
<dbReference type="GO" id="GO:0005975">
    <property type="term" value="P:carbohydrate metabolic process"/>
    <property type="evidence" value="ECO:0007669"/>
    <property type="project" value="InterPro"/>
</dbReference>
<evidence type="ECO:0000256" key="4">
    <source>
        <dbReference type="RuleBase" id="RU003690"/>
    </source>
</evidence>
<keyword evidence="2" id="KW-0378">Hydrolase</keyword>
<name>T1IGN2_RHOPR</name>
<organism evidence="5 6">
    <name type="scientific">Rhodnius prolixus</name>
    <name type="common">Triatomid bug</name>
    <dbReference type="NCBI Taxonomy" id="13249"/>
    <lineage>
        <taxon>Eukaryota</taxon>
        <taxon>Metazoa</taxon>
        <taxon>Ecdysozoa</taxon>
        <taxon>Arthropoda</taxon>
        <taxon>Hexapoda</taxon>
        <taxon>Insecta</taxon>
        <taxon>Pterygota</taxon>
        <taxon>Neoptera</taxon>
        <taxon>Paraneoptera</taxon>
        <taxon>Hemiptera</taxon>
        <taxon>Heteroptera</taxon>
        <taxon>Panheteroptera</taxon>
        <taxon>Cimicomorpha</taxon>
        <taxon>Reduviidae</taxon>
        <taxon>Triatominae</taxon>
        <taxon>Rhodnius</taxon>
    </lineage>
</organism>
<dbReference type="HOGENOM" id="CLU_601746_0_0_1"/>
<evidence type="ECO:0000256" key="1">
    <source>
        <dbReference type="ARBA" id="ARBA00010838"/>
    </source>
</evidence>
<dbReference type="Proteomes" id="UP000015103">
    <property type="component" value="Unassembled WGS sequence"/>
</dbReference>
<dbReference type="InParanoid" id="T1IGN2"/>
<dbReference type="eggNOG" id="KOG0626">
    <property type="taxonomic scope" value="Eukaryota"/>
</dbReference>
<accession>T1IGN2</accession>
<sequence length="455" mass="53225">MISKAAILSNTCGGYLDKYRKRASFNWEKMQLFVENRHRLNIKKQVWSFFESDPLFYTSSSTLSLFDEKELTSKQLVKFLNSGLFSRIQEMDFQNRIEFYVWKVIFNETEMNMQLNLQSLKLIVLIFVKYCRGQCKPDEEFANLTFPKGFLFNVATAAYQSEGAWDVDGKGIHIWDSFTHLEPYKIIDRSNGDVASDSYYKYKEDIQNVHDLKFDMYRFSIMWARILPDGYRHRINQKGIDFYNRFIDEVLSKGKQPMVTLYHWDLPQPIEDNGGWLNPAIVQIFADYADLIFNHFGDKVKWWITVNEPMNVAAGYGTSVLAPGLDIHGVGEYLAGHNIIKAHANVFRLYERKYRIKQQGSYHFLGINHYTSVLCTTGESGRKPSWERDSDVLLYVDPSWPRTGTFWQRIVPQGFGGLLNWLKIQYDNLPTFVIENGCGTENYLEDDIRITYYKV</sequence>
<keyword evidence="3" id="KW-0326">Glycosidase</keyword>
<proteinExistence type="inferred from homology"/>